<dbReference type="GO" id="GO:0016874">
    <property type="term" value="F:ligase activity"/>
    <property type="evidence" value="ECO:0007669"/>
    <property type="project" value="UniProtKB-KW"/>
</dbReference>
<reference evidence="1" key="1">
    <citation type="submission" date="2023-01" db="EMBL/GenBank/DDBJ databases">
        <title>Genome sequencing of Photorhabdus bodei 09-20.</title>
        <authorList>
            <person name="Kalindamar S."/>
            <person name="Kumru S."/>
        </authorList>
    </citation>
    <scope>NUCLEOTIDE SEQUENCE</scope>
    <source>
        <strain evidence="1">09-20</strain>
    </source>
</reference>
<evidence type="ECO:0000313" key="1">
    <source>
        <dbReference type="EMBL" id="MDB6372231.1"/>
    </source>
</evidence>
<dbReference type="InterPro" id="IPR053158">
    <property type="entry name" value="CapK_Type1_Caps_Biosynth"/>
</dbReference>
<dbReference type="EMBL" id="JAQMFO010000011">
    <property type="protein sequence ID" value="MDB6372231.1"/>
    <property type="molecule type" value="Genomic_DNA"/>
</dbReference>
<dbReference type="InterPro" id="IPR042099">
    <property type="entry name" value="ANL_N_sf"/>
</dbReference>
<dbReference type="Gene3D" id="3.40.50.12780">
    <property type="entry name" value="N-terminal domain of ligase-like"/>
    <property type="match status" value="1"/>
</dbReference>
<accession>A0AAW6BI36</accession>
<proteinExistence type="predicted"/>
<dbReference type="PANTHER" id="PTHR36932">
    <property type="entry name" value="CAPSULAR POLYSACCHARIDE BIOSYNTHESIS PROTEIN"/>
    <property type="match status" value="1"/>
</dbReference>
<dbReference type="AlphaFoldDB" id="A0AAW6BI36"/>
<comment type="caution">
    <text evidence="1">The sequence shown here is derived from an EMBL/GenBank/DDBJ whole genome shotgun (WGS) entry which is preliminary data.</text>
</comment>
<protein>
    <submittedName>
        <fullName evidence="1">Phenylacetate--CoA ligase family protein</fullName>
    </submittedName>
</protein>
<dbReference type="RefSeq" id="WP_228900353.1">
    <property type="nucleotide sequence ID" value="NZ_CAWQNU010000079.1"/>
</dbReference>
<dbReference type="SUPFAM" id="SSF56801">
    <property type="entry name" value="Acetyl-CoA synthetase-like"/>
    <property type="match status" value="1"/>
</dbReference>
<keyword evidence="1" id="KW-0436">Ligase</keyword>
<dbReference type="PANTHER" id="PTHR36932:SF1">
    <property type="entry name" value="CAPSULAR POLYSACCHARIDE BIOSYNTHESIS PROTEIN"/>
    <property type="match status" value="1"/>
</dbReference>
<name>A0AAW6BI36_9GAMM</name>
<gene>
    <name evidence="1" type="ORF">PH362_09795</name>
</gene>
<organism evidence="1 2">
    <name type="scientific">Photorhabdus bodei</name>
    <dbReference type="NCBI Taxonomy" id="2029681"/>
    <lineage>
        <taxon>Bacteria</taxon>
        <taxon>Pseudomonadati</taxon>
        <taxon>Pseudomonadota</taxon>
        <taxon>Gammaproteobacteria</taxon>
        <taxon>Enterobacterales</taxon>
        <taxon>Morganellaceae</taxon>
        <taxon>Photorhabdus</taxon>
    </lineage>
</organism>
<evidence type="ECO:0000313" key="2">
    <source>
        <dbReference type="Proteomes" id="UP001212996"/>
    </source>
</evidence>
<sequence length="462" mass="53891">MSNVYDVKQAHCNIQSIINYSQVEPLGVESIERQTGMRVLWEREYSMFSQRLTLDQGILEQWKLKKLRSLVDWAFTTSPYYRDKYQKHGYELGAIRSFKDFEQLPVITKDDVINNFPLGMPSQQYDPEKCRWMSSSGSSGKQVQIILPQKRANLDILFKYRMFEFMSGKKIDPARWIYNIHYCMWWHSSVLGKYRVFTLSQDCPEFYALKHIKAMRPQIISSIGSYLGKLAALGERLDIYGVELISTNSETTTQEERYRYEAIFKVPVRDEYSSEELDIMAMQCVDKHYHLVEDDVHLEVINRDAQGVGDIIGTDLWNDAMPMIRYQQGDLCELDDSREVCSCGSHFRKIRKLHGRADQGLTTLHGNTISPGSILDAVERFFCRDEANIAEFRVVQLAPDRINVLYVIKNDSVQHDAGVFDAFQHHLSNLFSHKVYVHPIRMEQIPREKSYKRRTVINKCKT</sequence>
<dbReference type="Proteomes" id="UP001212996">
    <property type="component" value="Unassembled WGS sequence"/>
</dbReference>